<keyword evidence="4 6" id="KW-1133">Transmembrane helix</keyword>
<dbReference type="OrthoDB" id="9788453at2"/>
<dbReference type="Pfam" id="PF07690">
    <property type="entry name" value="MFS_1"/>
    <property type="match status" value="1"/>
</dbReference>
<evidence type="ECO:0000256" key="1">
    <source>
        <dbReference type="ARBA" id="ARBA00004651"/>
    </source>
</evidence>
<sequence length="423" mass="46924">MGEGKTYFPGRVFMVLGTFLLSLLLYIDRVCISVAKEPIAGELLLTDKQMGWVLSVFALGYALFQTPSGMLADKFGPRKILASIVTIWSFFTALTGMAWNFVSLLIVRLLFGAGEAGAFPGMSRAIYTWIPMTERGLVTGINFSGSRLGAAFALPFVAWLIDSYGWRTSFLVLGIIGLLWAFLWYFLFRDNPEDHPYLSDREKEKIVNTRQQDSKDESASQLTFGRIVQSKNMWLAMGQYFCSNFTFFFALTWLFPHIKSTYGLDNLEAGFYAAAPLVFGALGNWFSGGLSDAIYKKGEWRSSRVLPASIGFALAALGLLASVHMETALGAILFLSLAIFGADMTLPPSWSLCVDIGRRNSGAVSGTMNMAGNIGAFITALLFPYLQDWTGSVETFFYVGAFFNIIAIFLWLRVRPEKPIETY</sequence>
<comment type="subcellular location">
    <subcellularLocation>
        <location evidence="1">Cell membrane</location>
        <topology evidence="1">Multi-pass membrane protein</topology>
    </subcellularLocation>
</comment>
<dbReference type="CDD" id="cd17319">
    <property type="entry name" value="MFS_ExuT_GudP_like"/>
    <property type="match status" value="1"/>
</dbReference>
<dbReference type="Gene3D" id="1.20.1250.20">
    <property type="entry name" value="MFS general substrate transporter like domains"/>
    <property type="match status" value="2"/>
</dbReference>
<reference evidence="8 9" key="1">
    <citation type="submission" date="2018-10" db="EMBL/GenBank/DDBJ databases">
        <title>Ulvibacterium marinum gen. nov., sp. nov., a novel marine bacterium of the family Flavobacteriaceae, isolated from a culture of the green alga Ulva prolifera.</title>
        <authorList>
            <person name="Zhang Z."/>
        </authorList>
    </citation>
    <scope>NUCLEOTIDE SEQUENCE [LARGE SCALE GENOMIC DNA]</scope>
    <source>
        <strain evidence="8 9">CCMM003</strain>
    </source>
</reference>
<evidence type="ECO:0000313" key="8">
    <source>
        <dbReference type="EMBL" id="RKN82491.1"/>
    </source>
</evidence>
<feature type="domain" description="Major facilitator superfamily (MFS) profile" evidence="7">
    <location>
        <begin position="14"/>
        <end position="418"/>
    </location>
</feature>
<keyword evidence="9" id="KW-1185">Reference proteome</keyword>
<dbReference type="InterPro" id="IPR050382">
    <property type="entry name" value="MFS_Na/Anion_cotransporter"/>
</dbReference>
<proteinExistence type="predicted"/>
<feature type="transmembrane region" description="Helical" evidence="6">
    <location>
        <begin position="305"/>
        <end position="323"/>
    </location>
</feature>
<evidence type="ECO:0000256" key="3">
    <source>
        <dbReference type="ARBA" id="ARBA00022692"/>
    </source>
</evidence>
<feature type="transmembrane region" description="Helical" evidence="6">
    <location>
        <begin position="395"/>
        <end position="414"/>
    </location>
</feature>
<feature type="transmembrane region" description="Helical" evidence="6">
    <location>
        <begin position="12"/>
        <end position="35"/>
    </location>
</feature>
<dbReference type="GO" id="GO:0005886">
    <property type="term" value="C:plasma membrane"/>
    <property type="evidence" value="ECO:0007669"/>
    <property type="project" value="UniProtKB-SubCell"/>
</dbReference>
<dbReference type="InterPro" id="IPR036259">
    <property type="entry name" value="MFS_trans_sf"/>
</dbReference>
<accession>A0A3B0CCR3</accession>
<feature type="transmembrane region" description="Helical" evidence="6">
    <location>
        <begin position="80"/>
        <end position="99"/>
    </location>
</feature>
<dbReference type="EMBL" id="RBCJ01000001">
    <property type="protein sequence ID" value="RKN82491.1"/>
    <property type="molecule type" value="Genomic_DNA"/>
</dbReference>
<feature type="transmembrane region" description="Helical" evidence="6">
    <location>
        <begin position="362"/>
        <end position="383"/>
    </location>
</feature>
<dbReference type="GO" id="GO:0022857">
    <property type="term" value="F:transmembrane transporter activity"/>
    <property type="evidence" value="ECO:0007669"/>
    <property type="project" value="InterPro"/>
</dbReference>
<feature type="transmembrane region" description="Helical" evidence="6">
    <location>
        <begin position="167"/>
        <end position="188"/>
    </location>
</feature>
<dbReference type="InterPro" id="IPR020846">
    <property type="entry name" value="MFS_dom"/>
</dbReference>
<feature type="transmembrane region" description="Helical" evidence="6">
    <location>
        <begin position="105"/>
        <end position="127"/>
    </location>
</feature>
<evidence type="ECO:0000256" key="2">
    <source>
        <dbReference type="ARBA" id="ARBA00022475"/>
    </source>
</evidence>
<dbReference type="RefSeq" id="WP_120709682.1">
    <property type="nucleotide sequence ID" value="NZ_RBCJ01000001.1"/>
</dbReference>
<organism evidence="8 9">
    <name type="scientific">Ulvibacterium marinum</name>
    <dbReference type="NCBI Taxonomy" id="2419782"/>
    <lineage>
        <taxon>Bacteria</taxon>
        <taxon>Pseudomonadati</taxon>
        <taxon>Bacteroidota</taxon>
        <taxon>Flavobacteriia</taxon>
        <taxon>Flavobacteriales</taxon>
        <taxon>Flavobacteriaceae</taxon>
        <taxon>Ulvibacterium</taxon>
    </lineage>
</organism>
<keyword evidence="5 6" id="KW-0472">Membrane</keyword>
<dbReference type="PROSITE" id="PS50850">
    <property type="entry name" value="MFS"/>
    <property type="match status" value="1"/>
</dbReference>
<dbReference type="PIRSF" id="PIRSF002808">
    <property type="entry name" value="Hexose_phosphate_transp"/>
    <property type="match status" value="1"/>
</dbReference>
<feature type="transmembrane region" description="Helical" evidence="6">
    <location>
        <begin position="234"/>
        <end position="255"/>
    </location>
</feature>
<dbReference type="SUPFAM" id="SSF103473">
    <property type="entry name" value="MFS general substrate transporter"/>
    <property type="match status" value="1"/>
</dbReference>
<feature type="transmembrane region" description="Helical" evidence="6">
    <location>
        <begin position="329"/>
        <end position="350"/>
    </location>
</feature>
<feature type="transmembrane region" description="Helical" evidence="6">
    <location>
        <begin position="50"/>
        <end position="68"/>
    </location>
</feature>
<keyword evidence="2" id="KW-1003">Cell membrane</keyword>
<dbReference type="PANTHER" id="PTHR11662">
    <property type="entry name" value="SOLUTE CARRIER FAMILY 17"/>
    <property type="match status" value="1"/>
</dbReference>
<feature type="transmembrane region" description="Helical" evidence="6">
    <location>
        <begin position="270"/>
        <end position="293"/>
    </location>
</feature>
<evidence type="ECO:0000256" key="4">
    <source>
        <dbReference type="ARBA" id="ARBA00022989"/>
    </source>
</evidence>
<evidence type="ECO:0000313" key="9">
    <source>
        <dbReference type="Proteomes" id="UP000276603"/>
    </source>
</evidence>
<dbReference type="InterPro" id="IPR011701">
    <property type="entry name" value="MFS"/>
</dbReference>
<name>A0A3B0CCR3_9FLAO</name>
<evidence type="ECO:0000259" key="7">
    <source>
        <dbReference type="PROSITE" id="PS50850"/>
    </source>
</evidence>
<evidence type="ECO:0000256" key="6">
    <source>
        <dbReference type="SAM" id="Phobius"/>
    </source>
</evidence>
<feature type="transmembrane region" description="Helical" evidence="6">
    <location>
        <begin position="139"/>
        <end position="161"/>
    </location>
</feature>
<dbReference type="AlphaFoldDB" id="A0A3B0CCR3"/>
<dbReference type="Proteomes" id="UP000276603">
    <property type="component" value="Unassembled WGS sequence"/>
</dbReference>
<evidence type="ECO:0000256" key="5">
    <source>
        <dbReference type="ARBA" id="ARBA00023136"/>
    </source>
</evidence>
<dbReference type="InterPro" id="IPR000849">
    <property type="entry name" value="Sugar_P_transporter"/>
</dbReference>
<keyword evidence="3 6" id="KW-0812">Transmembrane</keyword>
<comment type="caution">
    <text evidence="8">The sequence shown here is derived from an EMBL/GenBank/DDBJ whole genome shotgun (WGS) entry which is preliminary data.</text>
</comment>
<protein>
    <submittedName>
        <fullName evidence="8">MFS transporter</fullName>
    </submittedName>
</protein>
<gene>
    <name evidence="8" type="ORF">D7Z94_01170</name>
</gene>
<dbReference type="PANTHER" id="PTHR11662:SF399">
    <property type="entry name" value="FI19708P1-RELATED"/>
    <property type="match status" value="1"/>
</dbReference>